<proteinExistence type="predicted"/>
<reference evidence="8 9" key="1">
    <citation type="submission" date="2014-07" db="EMBL/GenBank/DDBJ databases">
        <title>Genomic and transcriptomic analysis on Apis cerana provide comprehensive insights into honey bee biology.</title>
        <authorList>
            <person name="Diao Q."/>
            <person name="Sun L."/>
            <person name="Zheng H."/>
            <person name="Zheng H."/>
            <person name="Xu S."/>
            <person name="Wang S."/>
            <person name="Zeng Z."/>
            <person name="Hu F."/>
            <person name="Su S."/>
            <person name="Wu J."/>
        </authorList>
    </citation>
    <scope>NUCLEOTIDE SEQUENCE [LARGE SCALE GENOMIC DNA]</scope>
    <source>
        <tissue evidence="8">Pupae without intestine</tissue>
    </source>
</reference>
<evidence type="ECO:0000256" key="4">
    <source>
        <dbReference type="ARBA" id="ARBA00023002"/>
    </source>
</evidence>
<dbReference type="Proteomes" id="UP000242457">
    <property type="component" value="Unassembled WGS sequence"/>
</dbReference>
<dbReference type="EC" id="1.1.1.37" evidence="1"/>
<dbReference type="STRING" id="94128.A0A2A3E9N6"/>
<dbReference type="OrthoDB" id="755699at2759"/>
<dbReference type="InterPro" id="IPR022383">
    <property type="entry name" value="Lactate/malate_DH_C"/>
</dbReference>
<feature type="domain" description="Lactate/malate dehydrogenase N-terminal" evidence="6">
    <location>
        <begin position="1"/>
        <end position="147"/>
    </location>
</feature>
<dbReference type="PANTHER" id="PTHR11540">
    <property type="entry name" value="MALATE AND LACTATE DEHYDROGENASE"/>
    <property type="match status" value="1"/>
</dbReference>
<dbReference type="GO" id="GO:0006099">
    <property type="term" value="P:tricarboxylic acid cycle"/>
    <property type="evidence" value="ECO:0007669"/>
    <property type="project" value="UniProtKB-KW"/>
</dbReference>
<dbReference type="InterPro" id="IPR036291">
    <property type="entry name" value="NAD(P)-bd_dom_sf"/>
</dbReference>
<keyword evidence="9" id="KW-1185">Reference proteome</keyword>
<dbReference type="Pfam" id="PF00056">
    <property type="entry name" value="Ldh_1_N"/>
    <property type="match status" value="1"/>
</dbReference>
<dbReference type="Gene3D" id="3.40.50.720">
    <property type="entry name" value="NAD(P)-binding Rossmann-like Domain"/>
    <property type="match status" value="1"/>
</dbReference>
<dbReference type="PANTHER" id="PTHR11540:SF16">
    <property type="entry name" value="MALATE DEHYDROGENASE, MITOCHONDRIAL"/>
    <property type="match status" value="1"/>
</dbReference>
<sequence length="436" mass="48467">MKVAILGARSKTGNCLSLFLKQSPLIDELAIFDNNSSTYGLALDLNYIDTKCKVSTCNHPEKCLEETLQGAKIVMIVTDRTSNESNEVLKSNAIILSDLLPNIIKFSPQQLTSAMLAIVMNPINSLIPLTMEMYKKAGIYEYNRIFGVMNFECLKANSFTADLINIEPECTMIPVIGGGCSETCIPLFSQAKPSNKISQVEARRLTYAIRMSNNNTLNPSENKETNSFALSYAAARFCMSLCKALRHQGNVVECAYVRSCAIPELTYFAAPLELGPNGIQKHLDIPPLNDYECELLKAAVPRIKKAIKLGEEKIIGKRETVFSPCTYITTYALITRAHQGSLVLNEMSMDICNCADLNLRELNFLALLFLFLRLDAANFIVVLQSFVQNDIIIAKLYQTVPQVCVDHVVRFRLGLGYHLRGKNGESFIDKAEKGKS</sequence>
<dbReference type="SUPFAM" id="SSF51735">
    <property type="entry name" value="NAD(P)-binding Rossmann-fold domains"/>
    <property type="match status" value="1"/>
</dbReference>
<evidence type="ECO:0000259" key="7">
    <source>
        <dbReference type="Pfam" id="PF02866"/>
    </source>
</evidence>
<protein>
    <recommendedName>
        <fullName evidence="2">Malate dehydrogenase, mitochondrial</fullName>
        <ecNumber evidence="1">1.1.1.37</ecNumber>
    </recommendedName>
</protein>
<keyword evidence="3" id="KW-0816">Tricarboxylic acid cycle</keyword>
<evidence type="ECO:0000256" key="1">
    <source>
        <dbReference type="ARBA" id="ARBA00012995"/>
    </source>
</evidence>
<evidence type="ECO:0000256" key="5">
    <source>
        <dbReference type="ARBA" id="ARBA00023027"/>
    </source>
</evidence>
<dbReference type="EMBL" id="KZ288334">
    <property type="protein sequence ID" value="PBC27886.1"/>
    <property type="molecule type" value="Genomic_DNA"/>
</dbReference>
<dbReference type="GO" id="GO:0030060">
    <property type="term" value="F:L-malate dehydrogenase (NAD+) activity"/>
    <property type="evidence" value="ECO:0007669"/>
    <property type="project" value="UniProtKB-EC"/>
</dbReference>
<feature type="domain" description="Lactate/malate dehydrogenase C-terminal" evidence="7">
    <location>
        <begin position="156"/>
        <end position="313"/>
    </location>
</feature>
<organism evidence="8 9">
    <name type="scientific">Apis cerana cerana</name>
    <name type="common">Oriental honeybee</name>
    <dbReference type="NCBI Taxonomy" id="94128"/>
    <lineage>
        <taxon>Eukaryota</taxon>
        <taxon>Metazoa</taxon>
        <taxon>Ecdysozoa</taxon>
        <taxon>Arthropoda</taxon>
        <taxon>Hexapoda</taxon>
        <taxon>Insecta</taxon>
        <taxon>Pterygota</taxon>
        <taxon>Neoptera</taxon>
        <taxon>Endopterygota</taxon>
        <taxon>Hymenoptera</taxon>
        <taxon>Apocrita</taxon>
        <taxon>Aculeata</taxon>
        <taxon>Apoidea</taxon>
        <taxon>Anthophila</taxon>
        <taxon>Apidae</taxon>
        <taxon>Apis</taxon>
    </lineage>
</organism>
<evidence type="ECO:0000256" key="3">
    <source>
        <dbReference type="ARBA" id="ARBA00022532"/>
    </source>
</evidence>
<evidence type="ECO:0000313" key="9">
    <source>
        <dbReference type="Proteomes" id="UP000242457"/>
    </source>
</evidence>
<dbReference type="Pfam" id="PF02866">
    <property type="entry name" value="Ldh_1_C"/>
    <property type="match status" value="1"/>
</dbReference>
<gene>
    <name evidence="8" type="ORF">APICC_00709</name>
</gene>
<evidence type="ECO:0000259" key="6">
    <source>
        <dbReference type="Pfam" id="PF00056"/>
    </source>
</evidence>
<name>A0A2A3E9N6_APICC</name>
<dbReference type="GO" id="GO:0005739">
    <property type="term" value="C:mitochondrion"/>
    <property type="evidence" value="ECO:0007669"/>
    <property type="project" value="TreeGrafter"/>
</dbReference>
<keyword evidence="5" id="KW-0520">NAD</keyword>
<evidence type="ECO:0000313" key="8">
    <source>
        <dbReference type="EMBL" id="PBC27886.1"/>
    </source>
</evidence>
<dbReference type="Gene3D" id="3.90.110.10">
    <property type="entry name" value="Lactate dehydrogenase/glycoside hydrolase, family 4, C-terminal"/>
    <property type="match status" value="1"/>
</dbReference>
<dbReference type="InterPro" id="IPR015955">
    <property type="entry name" value="Lactate_DH/Glyco_Ohase_4_C"/>
</dbReference>
<dbReference type="AlphaFoldDB" id="A0A2A3E9N6"/>
<dbReference type="SUPFAM" id="SSF56327">
    <property type="entry name" value="LDH C-terminal domain-like"/>
    <property type="match status" value="1"/>
</dbReference>
<evidence type="ECO:0000256" key="2">
    <source>
        <dbReference type="ARBA" id="ARBA00016075"/>
    </source>
</evidence>
<keyword evidence="4" id="KW-0560">Oxidoreductase</keyword>
<accession>A0A2A3E9N6</accession>
<dbReference type="InterPro" id="IPR001236">
    <property type="entry name" value="Lactate/malate_DH_N"/>
</dbReference>